<accession>A0A0E9P840</accession>
<sequence>MVSQYQSKAACSPNNPCCILQVFRRIFNSAHMEPFAWVLLYGVCFQGVL</sequence>
<evidence type="ECO:0000313" key="1">
    <source>
        <dbReference type="EMBL" id="JAH00038.1"/>
    </source>
</evidence>
<dbReference type="EMBL" id="GBXM01108539">
    <property type="protein sequence ID" value="JAH00038.1"/>
    <property type="molecule type" value="Transcribed_RNA"/>
</dbReference>
<name>A0A0E9P840_ANGAN</name>
<protein>
    <submittedName>
        <fullName evidence="1">Uncharacterized protein</fullName>
    </submittedName>
</protein>
<reference evidence="1" key="1">
    <citation type="submission" date="2014-11" db="EMBL/GenBank/DDBJ databases">
        <authorList>
            <person name="Amaro Gonzalez C."/>
        </authorList>
    </citation>
    <scope>NUCLEOTIDE SEQUENCE</scope>
</reference>
<dbReference type="EMBL" id="GBXM01086593">
    <property type="protein sequence ID" value="JAH21984.1"/>
    <property type="molecule type" value="Transcribed_RNA"/>
</dbReference>
<dbReference type="AlphaFoldDB" id="A0A0E9P840"/>
<reference evidence="1" key="2">
    <citation type="journal article" date="2015" name="Fish Shellfish Immunol.">
        <title>Early steps in the European eel (Anguilla anguilla)-Vibrio vulnificus interaction in the gills: Role of the RtxA13 toxin.</title>
        <authorList>
            <person name="Callol A."/>
            <person name="Pajuelo D."/>
            <person name="Ebbesson L."/>
            <person name="Teles M."/>
            <person name="MacKenzie S."/>
            <person name="Amaro C."/>
        </authorList>
    </citation>
    <scope>NUCLEOTIDE SEQUENCE</scope>
</reference>
<proteinExistence type="predicted"/>
<organism evidence="1">
    <name type="scientific">Anguilla anguilla</name>
    <name type="common">European freshwater eel</name>
    <name type="synonym">Muraena anguilla</name>
    <dbReference type="NCBI Taxonomy" id="7936"/>
    <lineage>
        <taxon>Eukaryota</taxon>
        <taxon>Metazoa</taxon>
        <taxon>Chordata</taxon>
        <taxon>Craniata</taxon>
        <taxon>Vertebrata</taxon>
        <taxon>Euteleostomi</taxon>
        <taxon>Actinopterygii</taxon>
        <taxon>Neopterygii</taxon>
        <taxon>Teleostei</taxon>
        <taxon>Anguilliformes</taxon>
        <taxon>Anguillidae</taxon>
        <taxon>Anguilla</taxon>
    </lineage>
</organism>